<organism evidence="5 6">
    <name type="scientific">Falsiruegeria litorea R37</name>
    <dbReference type="NCBI Taxonomy" id="1200284"/>
    <lineage>
        <taxon>Bacteria</taxon>
        <taxon>Pseudomonadati</taxon>
        <taxon>Pseudomonadota</taxon>
        <taxon>Alphaproteobacteria</taxon>
        <taxon>Rhodobacterales</taxon>
        <taxon>Roseobacteraceae</taxon>
        <taxon>Falsiruegeria</taxon>
    </lineage>
</organism>
<evidence type="ECO:0000313" key="5">
    <source>
        <dbReference type="EMBL" id="SLN65557.1"/>
    </source>
</evidence>
<sequence length="141" mass="15129">MNTPTPKLGALAVVIHDGHVLLAQRKKQPDAGLWGFPGGHVEWGETALTAAVRELREETGVEATAAEYLTNFDLIRQDDSGQTVTHYLLVGVLCAYVSGTPRVVEEIADVKWVPIETVAAGDLPMSARVADLLSLALKRAT</sequence>
<dbReference type="InterPro" id="IPR015797">
    <property type="entry name" value="NUDIX_hydrolase-like_dom_sf"/>
</dbReference>
<dbReference type="InterPro" id="IPR000086">
    <property type="entry name" value="NUDIX_hydrolase_dom"/>
</dbReference>
<dbReference type="RefSeq" id="WP_085797350.1">
    <property type="nucleotide sequence ID" value="NZ_FWFO01000004.1"/>
</dbReference>
<dbReference type="Proteomes" id="UP000193077">
    <property type="component" value="Unassembled WGS sequence"/>
</dbReference>
<comment type="cofactor">
    <cofactor evidence="1">
        <name>Mg(2+)</name>
        <dbReference type="ChEBI" id="CHEBI:18420"/>
    </cofactor>
</comment>
<evidence type="ECO:0000256" key="3">
    <source>
        <dbReference type="RuleBase" id="RU003476"/>
    </source>
</evidence>
<reference evidence="5 6" key="1">
    <citation type="submission" date="2017-03" db="EMBL/GenBank/DDBJ databases">
        <authorList>
            <person name="Afonso C.L."/>
            <person name="Miller P.J."/>
            <person name="Scott M.A."/>
            <person name="Spackman E."/>
            <person name="Goraichik I."/>
            <person name="Dimitrov K.M."/>
            <person name="Suarez D.L."/>
            <person name="Swayne D.E."/>
        </authorList>
    </citation>
    <scope>NUCLEOTIDE SEQUENCE [LARGE SCALE GENOMIC DNA]</scope>
    <source>
        <strain evidence="5 6">CECT 7639</strain>
    </source>
</reference>
<evidence type="ECO:0000256" key="2">
    <source>
        <dbReference type="ARBA" id="ARBA00022801"/>
    </source>
</evidence>
<dbReference type="EMBL" id="FWFO01000004">
    <property type="protein sequence ID" value="SLN65557.1"/>
    <property type="molecule type" value="Genomic_DNA"/>
</dbReference>
<accession>A0A1Y5TPY6</accession>
<dbReference type="PROSITE" id="PS51462">
    <property type="entry name" value="NUDIX"/>
    <property type="match status" value="1"/>
</dbReference>
<protein>
    <submittedName>
        <fullName evidence="5">CTP pyrophosphohydrolase</fullName>
        <ecNumber evidence="5">3.6.1.65</ecNumber>
    </submittedName>
</protein>
<gene>
    <name evidence="5" type="primary">nudG_1</name>
    <name evidence="5" type="ORF">TRL7639_03699</name>
</gene>
<feature type="domain" description="Nudix hydrolase" evidence="4">
    <location>
        <begin position="5"/>
        <end position="137"/>
    </location>
</feature>
<dbReference type="Pfam" id="PF00293">
    <property type="entry name" value="NUDIX"/>
    <property type="match status" value="1"/>
</dbReference>
<keyword evidence="6" id="KW-1185">Reference proteome</keyword>
<dbReference type="OrthoDB" id="9761969at2"/>
<evidence type="ECO:0000259" key="4">
    <source>
        <dbReference type="PROSITE" id="PS51462"/>
    </source>
</evidence>
<dbReference type="InterPro" id="IPR020084">
    <property type="entry name" value="NUDIX_hydrolase_CS"/>
</dbReference>
<dbReference type="EC" id="3.6.1.65" evidence="5"/>
<evidence type="ECO:0000256" key="1">
    <source>
        <dbReference type="ARBA" id="ARBA00001946"/>
    </source>
</evidence>
<dbReference type="PROSITE" id="PS00893">
    <property type="entry name" value="NUDIX_BOX"/>
    <property type="match status" value="1"/>
</dbReference>
<dbReference type="PANTHER" id="PTHR43736:SF1">
    <property type="entry name" value="DIHYDRONEOPTERIN TRIPHOSPHATE DIPHOSPHATASE"/>
    <property type="match status" value="1"/>
</dbReference>
<dbReference type="InterPro" id="IPR020476">
    <property type="entry name" value="Nudix_hydrolase"/>
</dbReference>
<dbReference type="PRINTS" id="PR00502">
    <property type="entry name" value="NUDIXFAMILY"/>
</dbReference>
<comment type="similarity">
    <text evidence="3">Belongs to the Nudix hydrolase family.</text>
</comment>
<dbReference type="GO" id="GO:0016787">
    <property type="term" value="F:hydrolase activity"/>
    <property type="evidence" value="ECO:0007669"/>
    <property type="project" value="UniProtKB-KW"/>
</dbReference>
<evidence type="ECO:0000313" key="6">
    <source>
        <dbReference type="Proteomes" id="UP000193077"/>
    </source>
</evidence>
<proteinExistence type="inferred from homology"/>
<dbReference type="SUPFAM" id="SSF55811">
    <property type="entry name" value="Nudix"/>
    <property type="match status" value="1"/>
</dbReference>
<keyword evidence="2 3" id="KW-0378">Hydrolase</keyword>
<dbReference type="AlphaFoldDB" id="A0A1Y5TPY6"/>
<name>A0A1Y5TPY6_9RHOB</name>
<dbReference type="CDD" id="cd04673">
    <property type="entry name" value="NUDIX_ADPRase"/>
    <property type="match status" value="1"/>
</dbReference>
<dbReference type="PANTHER" id="PTHR43736">
    <property type="entry name" value="ADP-RIBOSE PYROPHOSPHATASE"/>
    <property type="match status" value="1"/>
</dbReference>
<dbReference type="Gene3D" id="3.90.79.10">
    <property type="entry name" value="Nucleoside Triphosphate Pyrophosphohydrolase"/>
    <property type="match status" value="1"/>
</dbReference>